<keyword evidence="3" id="KW-1185">Reference proteome</keyword>
<evidence type="ECO:0000256" key="1">
    <source>
        <dbReference type="SAM" id="MobiDB-lite"/>
    </source>
</evidence>
<comment type="caution">
    <text evidence="2">The sequence shown here is derived from an EMBL/GenBank/DDBJ whole genome shotgun (WGS) entry which is preliminary data.</text>
</comment>
<feature type="compositionally biased region" description="Basic and acidic residues" evidence="1">
    <location>
        <begin position="145"/>
        <end position="161"/>
    </location>
</feature>
<gene>
    <name evidence="2" type="ORF">Tco025E_07952</name>
</gene>
<dbReference type="GO" id="GO:0016787">
    <property type="term" value="F:hydrolase activity"/>
    <property type="evidence" value="ECO:0007669"/>
    <property type="project" value="UniProtKB-KW"/>
</dbReference>
<dbReference type="AlphaFoldDB" id="A0A3R7LW12"/>
<evidence type="ECO:0000313" key="3">
    <source>
        <dbReference type="Proteomes" id="UP000284403"/>
    </source>
</evidence>
<feature type="compositionally biased region" description="Low complexity" evidence="1">
    <location>
        <begin position="112"/>
        <end position="122"/>
    </location>
</feature>
<feature type="compositionally biased region" description="Basic and acidic residues" evidence="1">
    <location>
        <begin position="1"/>
        <end position="16"/>
    </location>
</feature>
<feature type="region of interest" description="Disordered" evidence="1">
    <location>
        <begin position="1"/>
        <end position="210"/>
    </location>
</feature>
<reference evidence="2 3" key="1">
    <citation type="journal article" date="2018" name="BMC Genomics">
        <title>Genomic comparison of Trypanosoma conorhini and Trypanosoma rangeli to Trypanosoma cruzi strains of high and low virulence.</title>
        <authorList>
            <person name="Bradwell K.R."/>
            <person name="Koparde V.N."/>
            <person name="Matveyev A.V."/>
            <person name="Serrano M.G."/>
            <person name="Alves J.M."/>
            <person name="Parikh H."/>
            <person name="Huang B."/>
            <person name="Lee V."/>
            <person name="Espinosa-Alvarez O."/>
            <person name="Ortiz P.A."/>
            <person name="Costa-Martins A.G."/>
            <person name="Teixeira M.M."/>
            <person name="Buck G.A."/>
        </authorList>
    </citation>
    <scope>NUCLEOTIDE SEQUENCE [LARGE SCALE GENOMIC DNA]</scope>
    <source>
        <strain evidence="2 3">025E</strain>
    </source>
</reference>
<organism evidence="2 3">
    <name type="scientific">Trypanosoma conorhini</name>
    <dbReference type="NCBI Taxonomy" id="83891"/>
    <lineage>
        <taxon>Eukaryota</taxon>
        <taxon>Discoba</taxon>
        <taxon>Euglenozoa</taxon>
        <taxon>Kinetoplastea</taxon>
        <taxon>Metakinetoplastina</taxon>
        <taxon>Trypanosomatida</taxon>
        <taxon>Trypanosomatidae</taxon>
        <taxon>Trypanosoma</taxon>
    </lineage>
</organism>
<name>A0A3R7LW12_9TRYP</name>
<evidence type="ECO:0000313" key="2">
    <source>
        <dbReference type="EMBL" id="RNF04420.1"/>
    </source>
</evidence>
<dbReference type="GeneID" id="40321563"/>
<sequence>MNYGRKVLEAEKKRTEATSSHALEGDNGYLKHNQAFPLAHGNYTASPWRGNSRAGVGGSDSSDGDYADAIERTNDGDNPSAVGTSNRQREQWHPPNSGGSSFAWRPPRTRRSPTSGSLLTSPVPKRVRLEPTAPATGGAGGSRSRPMDSPEARRGLAEGSEKQSPVASGGRRPQRRGTPRRAPVTRMGARPRAPHVWGGTVTRLPQLFQG</sequence>
<proteinExistence type="predicted"/>
<dbReference type="EMBL" id="MKKU01000679">
    <property type="protein sequence ID" value="RNF04420.1"/>
    <property type="molecule type" value="Genomic_DNA"/>
</dbReference>
<keyword evidence="2" id="KW-0378">Hydrolase</keyword>
<accession>A0A3R7LW12</accession>
<protein>
    <submittedName>
        <fullName evidence="2">Ubiquitin hydrolase</fullName>
    </submittedName>
</protein>
<dbReference type="RefSeq" id="XP_029225045.1">
    <property type="nucleotide sequence ID" value="XM_029374810.1"/>
</dbReference>
<dbReference type="Proteomes" id="UP000284403">
    <property type="component" value="Unassembled WGS sequence"/>
</dbReference>